<evidence type="ECO:0000256" key="1">
    <source>
        <dbReference type="SAM" id="SignalP"/>
    </source>
</evidence>
<name>A0A6B0TZF0_IXORI</name>
<feature type="chain" id="PRO_5025434250" evidence="1">
    <location>
        <begin position="25"/>
        <end position="67"/>
    </location>
</feature>
<proteinExistence type="predicted"/>
<accession>A0A6B0TZF0</accession>
<reference evidence="2" key="1">
    <citation type="submission" date="2019-12" db="EMBL/GenBank/DDBJ databases">
        <title>An insight into the sialome of adult female Ixodes ricinus ticks feeding for 6 days.</title>
        <authorList>
            <person name="Perner J."/>
            <person name="Ribeiro J.M.C."/>
        </authorList>
    </citation>
    <scope>NUCLEOTIDE SEQUENCE</scope>
    <source>
        <strain evidence="2">Semi-engorged</strain>
        <tissue evidence="2">Salivary glands</tissue>
    </source>
</reference>
<keyword evidence="1" id="KW-0732">Signal</keyword>
<dbReference type="AlphaFoldDB" id="A0A6B0TZF0"/>
<sequence length="67" mass="7533">MSKPQETMIVLFFLGILCFCHSHAAFPQTKEGDNPDAKQDYITQELQNSTVTSMVSLYLNKSQSTSM</sequence>
<feature type="signal peptide" evidence="1">
    <location>
        <begin position="1"/>
        <end position="24"/>
    </location>
</feature>
<protein>
    <submittedName>
        <fullName evidence="2">Putative secreted protein</fullName>
    </submittedName>
</protein>
<dbReference type="EMBL" id="GIFC01000224">
    <property type="protein sequence ID" value="MXU82307.1"/>
    <property type="molecule type" value="Transcribed_RNA"/>
</dbReference>
<evidence type="ECO:0000313" key="2">
    <source>
        <dbReference type="EMBL" id="MXU82307.1"/>
    </source>
</evidence>
<organism evidence="2">
    <name type="scientific">Ixodes ricinus</name>
    <name type="common">Common tick</name>
    <name type="synonym">Acarus ricinus</name>
    <dbReference type="NCBI Taxonomy" id="34613"/>
    <lineage>
        <taxon>Eukaryota</taxon>
        <taxon>Metazoa</taxon>
        <taxon>Ecdysozoa</taxon>
        <taxon>Arthropoda</taxon>
        <taxon>Chelicerata</taxon>
        <taxon>Arachnida</taxon>
        <taxon>Acari</taxon>
        <taxon>Parasitiformes</taxon>
        <taxon>Ixodida</taxon>
        <taxon>Ixodoidea</taxon>
        <taxon>Ixodidae</taxon>
        <taxon>Ixodinae</taxon>
        <taxon>Ixodes</taxon>
    </lineage>
</organism>